<protein>
    <submittedName>
        <fullName evidence="2">Uncharacterized protein</fullName>
    </submittedName>
</protein>
<feature type="non-terminal residue" evidence="2">
    <location>
        <position position="1"/>
    </location>
</feature>
<dbReference type="Proteomes" id="UP001476798">
    <property type="component" value="Unassembled WGS sequence"/>
</dbReference>
<evidence type="ECO:0000256" key="1">
    <source>
        <dbReference type="SAM" id="MobiDB-lite"/>
    </source>
</evidence>
<evidence type="ECO:0000313" key="2">
    <source>
        <dbReference type="EMBL" id="MEQ2183459.1"/>
    </source>
</evidence>
<keyword evidence="3" id="KW-1185">Reference proteome</keyword>
<feature type="compositionally biased region" description="Polar residues" evidence="1">
    <location>
        <begin position="146"/>
        <end position="162"/>
    </location>
</feature>
<feature type="non-terminal residue" evidence="2">
    <location>
        <position position="203"/>
    </location>
</feature>
<reference evidence="2 3" key="1">
    <citation type="submission" date="2021-06" db="EMBL/GenBank/DDBJ databases">
        <authorList>
            <person name="Palmer J.M."/>
        </authorList>
    </citation>
    <scope>NUCLEOTIDE SEQUENCE [LARGE SCALE GENOMIC DNA]</scope>
    <source>
        <strain evidence="2 3">GA_2019</strain>
        <tissue evidence="2">Muscle</tissue>
    </source>
</reference>
<organism evidence="2 3">
    <name type="scientific">Goodea atripinnis</name>
    <dbReference type="NCBI Taxonomy" id="208336"/>
    <lineage>
        <taxon>Eukaryota</taxon>
        <taxon>Metazoa</taxon>
        <taxon>Chordata</taxon>
        <taxon>Craniata</taxon>
        <taxon>Vertebrata</taxon>
        <taxon>Euteleostomi</taxon>
        <taxon>Actinopterygii</taxon>
        <taxon>Neopterygii</taxon>
        <taxon>Teleostei</taxon>
        <taxon>Neoteleostei</taxon>
        <taxon>Acanthomorphata</taxon>
        <taxon>Ovalentaria</taxon>
        <taxon>Atherinomorphae</taxon>
        <taxon>Cyprinodontiformes</taxon>
        <taxon>Goodeidae</taxon>
        <taxon>Goodea</taxon>
    </lineage>
</organism>
<name>A0ABV0PJ56_9TELE</name>
<comment type="caution">
    <text evidence="2">The sequence shown here is derived from an EMBL/GenBank/DDBJ whole genome shotgun (WGS) entry which is preliminary data.</text>
</comment>
<feature type="region of interest" description="Disordered" evidence="1">
    <location>
        <begin position="146"/>
        <end position="165"/>
    </location>
</feature>
<sequence length="203" mass="22767">VRTAPRGPGKLLLVYISTEISFKSGNKEGGEVCHSASIEKYNAIFSKLTSDELDGIVLTQSDYDLTRGVFLNVGELSVCNRLPPEKSKLRRKLVFKKDNPIPTENIHGREGDPIHAPLSVIVISPNRAPEKLTAPEEENLSNDLIQNPSLDNISQNCTSSVQEELKPPRTVKIPRVWKYLTLRKRQRHSALYTRAKLVRGLMN</sequence>
<accession>A0ABV0PJ56</accession>
<gene>
    <name evidence="2" type="ORF">GOODEAATRI_032771</name>
</gene>
<evidence type="ECO:0000313" key="3">
    <source>
        <dbReference type="Proteomes" id="UP001476798"/>
    </source>
</evidence>
<proteinExistence type="predicted"/>
<dbReference type="EMBL" id="JAHRIO010076291">
    <property type="protein sequence ID" value="MEQ2183459.1"/>
    <property type="molecule type" value="Genomic_DNA"/>
</dbReference>